<accession>A0AAF0YJ89</accession>
<sequence>MDTKDWVLLITLYEEMNLTRTAKRLYTTQPSLTYRIKQIESSLGIQILHRGNKGISFTAEGIYLVEHSKRMLKEERKLLDHLKNMKDELQGTIRIGSSSNYAHYELPDLLENFIKKYPNIEVELVTGWSSEILEKLQNETIHVAFLRGDFKWNSKKHILEKDNLHIISTKQLDVDSLPGENYIQYLTDLSLKNTIDKWWRDNYNSPVYTTMEVDRIETSIEMVKRGLGYTIVPAINIQNENNLYTMPIKVNGENIYRNTWLAYKEESLNLKVVDEFVRLILNA</sequence>
<dbReference type="Pfam" id="PF00126">
    <property type="entry name" value="HTH_1"/>
    <property type="match status" value="1"/>
</dbReference>
<dbReference type="Pfam" id="PF03466">
    <property type="entry name" value="LysR_substrate"/>
    <property type="match status" value="1"/>
</dbReference>
<proteinExistence type="inferred from homology"/>
<dbReference type="KEGG" id="nmy:CJ229_006105"/>
<dbReference type="SUPFAM" id="SSF53850">
    <property type="entry name" value="Periplasmic binding protein-like II"/>
    <property type="match status" value="1"/>
</dbReference>
<dbReference type="Proteomes" id="UP000243626">
    <property type="component" value="Chromosome"/>
</dbReference>
<dbReference type="InterPro" id="IPR036390">
    <property type="entry name" value="WH_DNA-bd_sf"/>
</dbReference>
<evidence type="ECO:0000256" key="3">
    <source>
        <dbReference type="ARBA" id="ARBA00023125"/>
    </source>
</evidence>
<dbReference type="InterPro" id="IPR000847">
    <property type="entry name" value="LysR_HTH_N"/>
</dbReference>
<dbReference type="CDD" id="cd05466">
    <property type="entry name" value="PBP2_LTTR_substrate"/>
    <property type="match status" value="1"/>
</dbReference>
<dbReference type="EMBL" id="CP136964">
    <property type="protein sequence ID" value="WOS95665.1"/>
    <property type="molecule type" value="Genomic_DNA"/>
</dbReference>
<evidence type="ECO:0000256" key="5">
    <source>
        <dbReference type="SAM" id="Coils"/>
    </source>
</evidence>
<dbReference type="SUPFAM" id="SSF46785">
    <property type="entry name" value="Winged helix' DNA-binding domain"/>
    <property type="match status" value="1"/>
</dbReference>
<dbReference type="GO" id="GO:0003700">
    <property type="term" value="F:DNA-binding transcription factor activity"/>
    <property type="evidence" value="ECO:0007669"/>
    <property type="project" value="InterPro"/>
</dbReference>
<keyword evidence="8" id="KW-1185">Reference proteome</keyword>
<name>A0AAF0YJ89_9STAP</name>
<dbReference type="Gene3D" id="1.10.10.10">
    <property type="entry name" value="Winged helix-like DNA-binding domain superfamily/Winged helix DNA-binding domain"/>
    <property type="match status" value="1"/>
</dbReference>
<dbReference type="InterPro" id="IPR036388">
    <property type="entry name" value="WH-like_DNA-bd_sf"/>
</dbReference>
<feature type="domain" description="HTH lysR-type" evidence="6">
    <location>
        <begin position="1"/>
        <end position="58"/>
    </location>
</feature>
<dbReference type="PANTHER" id="PTHR30126">
    <property type="entry name" value="HTH-TYPE TRANSCRIPTIONAL REGULATOR"/>
    <property type="match status" value="1"/>
</dbReference>
<gene>
    <name evidence="7" type="ORF">CJ229_006105</name>
</gene>
<protein>
    <submittedName>
        <fullName evidence="7">LysR family transcriptional regulator</fullName>
    </submittedName>
</protein>
<evidence type="ECO:0000313" key="7">
    <source>
        <dbReference type="EMBL" id="WOS95665.1"/>
    </source>
</evidence>
<reference evidence="8" key="1">
    <citation type="submission" date="2017-09" db="EMBL/GenBank/DDBJ databases">
        <title>Bacterial strain isolated from the female urinary microbiota.</title>
        <authorList>
            <person name="Thomas-White K."/>
            <person name="Kumar N."/>
            <person name="Forster S."/>
            <person name="Putonti C."/>
            <person name="Lawley T."/>
            <person name="Wolfe A.J."/>
        </authorList>
    </citation>
    <scope>NUCLEOTIDE SEQUENCE [LARGE SCALE GENOMIC DNA]</scope>
    <source>
        <strain evidence="8">UMB0959</strain>
    </source>
</reference>
<reference evidence="7 8" key="2">
    <citation type="submission" date="2023-10" db="EMBL/GenBank/DDBJ databases">
        <authorList>
            <person name="Choi B."/>
        </authorList>
    </citation>
    <scope>NUCLEOTIDE SEQUENCE [LARGE SCALE GENOMIC DNA]</scope>
    <source>
        <strain evidence="7 8">UMB0959</strain>
    </source>
</reference>
<dbReference type="PROSITE" id="PS50931">
    <property type="entry name" value="HTH_LYSR"/>
    <property type="match status" value="1"/>
</dbReference>
<keyword evidence="3" id="KW-0238">DNA-binding</keyword>
<dbReference type="Gene3D" id="3.40.190.290">
    <property type="match status" value="1"/>
</dbReference>
<feature type="coiled-coil region" evidence="5">
    <location>
        <begin position="65"/>
        <end position="92"/>
    </location>
</feature>
<dbReference type="AlphaFoldDB" id="A0AAF0YJ89"/>
<evidence type="ECO:0000256" key="1">
    <source>
        <dbReference type="ARBA" id="ARBA00009437"/>
    </source>
</evidence>
<keyword evidence="4" id="KW-0804">Transcription</keyword>
<organism evidence="7 8">
    <name type="scientific">Nosocomiicoccus massiliensis</name>
    <dbReference type="NCBI Taxonomy" id="1232430"/>
    <lineage>
        <taxon>Bacteria</taxon>
        <taxon>Bacillati</taxon>
        <taxon>Bacillota</taxon>
        <taxon>Bacilli</taxon>
        <taxon>Bacillales</taxon>
        <taxon>Staphylococcaceae</taxon>
        <taxon>Nosocomiicoccus</taxon>
    </lineage>
</organism>
<evidence type="ECO:0000313" key="8">
    <source>
        <dbReference type="Proteomes" id="UP000243626"/>
    </source>
</evidence>
<dbReference type="InterPro" id="IPR005119">
    <property type="entry name" value="LysR_subst-bd"/>
</dbReference>
<dbReference type="GO" id="GO:0000976">
    <property type="term" value="F:transcription cis-regulatory region binding"/>
    <property type="evidence" value="ECO:0007669"/>
    <property type="project" value="TreeGrafter"/>
</dbReference>
<comment type="similarity">
    <text evidence="1">Belongs to the LysR transcriptional regulatory family.</text>
</comment>
<dbReference type="PANTHER" id="PTHR30126:SF78">
    <property type="entry name" value="HTH LYSR-TYPE DOMAIN-CONTAINING PROTEIN"/>
    <property type="match status" value="1"/>
</dbReference>
<evidence type="ECO:0000259" key="6">
    <source>
        <dbReference type="PROSITE" id="PS50931"/>
    </source>
</evidence>
<dbReference type="RefSeq" id="WP_102167053.1">
    <property type="nucleotide sequence ID" value="NZ_CP136964.1"/>
</dbReference>
<keyword evidence="2" id="KW-0805">Transcription regulation</keyword>
<dbReference type="PRINTS" id="PR00039">
    <property type="entry name" value="HTHLYSR"/>
</dbReference>
<evidence type="ECO:0000256" key="4">
    <source>
        <dbReference type="ARBA" id="ARBA00023163"/>
    </source>
</evidence>
<keyword evidence="5" id="KW-0175">Coiled coil</keyword>
<evidence type="ECO:0000256" key="2">
    <source>
        <dbReference type="ARBA" id="ARBA00023015"/>
    </source>
</evidence>